<dbReference type="KEGG" id="nta:107776633"/>
<dbReference type="CDD" id="cd09272">
    <property type="entry name" value="RNase_HI_RT_Ty1"/>
    <property type="match status" value="1"/>
</dbReference>
<sequence>MVIVTVVIALAAMNQWNLYQMDVYHAFLQGDLEEEVYMQLPPSFGSQRGNKACRLHKSLYGLKHASRQWNLKLTEALITAGFTQSKHDHSLFTLRKNAKLVIILVYVDDLLITGDDADMIQEAKTILHKAFRIKDLGILKYFLGIEVSRSQKGILLCQRKYMVELIAELGLAGSKPAITPMEQNRKLTTMEYDTHCNLKDDPTLTDVKGYQKLIGKLLYLTLTRPDIAYTVQTLSQFMQAPKKSHLEVAHRLVRYLKNEPGLGILMSADGDMTLRAYCDADWASCPNSRKSVTGYLVKFGKSLISWKSKKQSTEVQQQEVQQNQSIGAWH</sequence>
<dbReference type="Pfam" id="PF07727">
    <property type="entry name" value="RVT_2"/>
    <property type="match status" value="1"/>
</dbReference>
<dbReference type="PANTHER" id="PTHR11439:SF448">
    <property type="entry name" value="REVERSE TRANSCRIPTASE TY1_COPIA-TYPE DOMAIN-CONTAINING PROTEIN"/>
    <property type="match status" value="1"/>
</dbReference>
<accession>A0A1S3YIV2</accession>
<dbReference type="PANTHER" id="PTHR11439">
    <property type="entry name" value="GAG-POL-RELATED RETROTRANSPOSON"/>
    <property type="match status" value="1"/>
</dbReference>
<dbReference type="SUPFAM" id="SSF56672">
    <property type="entry name" value="DNA/RNA polymerases"/>
    <property type="match status" value="1"/>
</dbReference>
<dbReference type="InterPro" id="IPR043502">
    <property type="entry name" value="DNA/RNA_pol_sf"/>
</dbReference>
<dbReference type="RefSeq" id="XP_016452030.1">
    <property type="nucleotide sequence ID" value="XM_016596544.1"/>
</dbReference>
<organism evidence="2">
    <name type="scientific">Nicotiana tabacum</name>
    <name type="common">Common tobacco</name>
    <dbReference type="NCBI Taxonomy" id="4097"/>
    <lineage>
        <taxon>Eukaryota</taxon>
        <taxon>Viridiplantae</taxon>
        <taxon>Streptophyta</taxon>
        <taxon>Embryophyta</taxon>
        <taxon>Tracheophyta</taxon>
        <taxon>Spermatophyta</taxon>
        <taxon>Magnoliopsida</taxon>
        <taxon>eudicotyledons</taxon>
        <taxon>Gunneridae</taxon>
        <taxon>Pentapetalae</taxon>
        <taxon>asterids</taxon>
        <taxon>lamiids</taxon>
        <taxon>Solanales</taxon>
        <taxon>Solanaceae</taxon>
        <taxon>Nicotianoideae</taxon>
        <taxon>Nicotianeae</taxon>
        <taxon>Nicotiana</taxon>
    </lineage>
</organism>
<gene>
    <name evidence="2" type="primary">LOC107776633</name>
</gene>
<protein>
    <submittedName>
        <fullName evidence="2">Uncharacterized mitochondrial protein AtMg00810-like</fullName>
    </submittedName>
</protein>
<dbReference type="OMA" id="SHLEVAH"/>
<evidence type="ECO:0000259" key="1">
    <source>
        <dbReference type="Pfam" id="PF07727"/>
    </source>
</evidence>
<dbReference type="OrthoDB" id="414945at2759"/>
<evidence type="ECO:0000313" key="2">
    <source>
        <dbReference type="RefSeq" id="XP_016452030.1"/>
    </source>
</evidence>
<dbReference type="AlphaFoldDB" id="A0A1S3YIV2"/>
<dbReference type="STRING" id="4097.A0A1S3YIV2"/>
<name>A0A1S3YIV2_TOBAC</name>
<proteinExistence type="predicted"/>
<feature type="domain" description="Reverse transcriptase Ty1/copia-type" evidence="1">
    <location>
        <begin position="3"/>
        <end position="182"/>
    </location>
</feature>
<reference evidence="2" key="1">
    <citation type="submission" date="2025-08" db="UniProtKB">
        <authorList>
            <consortium name="RefSeq"/>
        </authorList>
    </citation>
    <scope>IDENTIFICATION</scope>
</reference>
<dbReference type="InterPro" id="IPR013103">
    <property type="entry name" value="RVT_2"/>
</dbReference>
<dbReference type="PaxDb" id="4097-A0A1S3YIV2"/>